<evidence type="ECO:0000259" key="1">
    <source>
        <dbReference type="Pfam" id="PF13333"/>
    </source>
</evidence>
<dbReference type="Proteomes" id="UP000315724">
    <property type="component" value="Chromosome"/>
</dbReference>
<dbReference type="PANTHER" id="PTHR46889:SF4">
    <property type="entry name" value="TRANSPOSASE INSO FOR INSERTION SEQUENCE ELEMENT IS911B-RELATED"/>
    <property type="match status" value="1"/>
</dbReference>
<dbReference type="EMBL" id="CP036267">
    <property type="protein sequence ID" value="QDT32389.1"/>
    <property type="molecule type" value="Genomic_DNA"/>
</dbReference>
<organism evidence="2 3">
    <name type="scientific">Thalassoglobus polymorphus</name>
    <dbReference type="NCBI Taxonomy" id="2527994"/>
    <lineage>
        <taxon>Bacteria</taxon>
        <taxon>Pseudomonadati</taxon>
        <taxon>Planctomycetota</taxon>
        <taxon>Planctomycetia</taxon>
        <taxon>Planctomycetales</taxon>
        <taxon>Planctomycetaceae</taxon>
        <taxon>Thalassoglobus</taxon>
    </lineage>
</organism>
<dbReference type="InterPro" id="IPR050900">
    <property type="entry name" value="Transposase_IS3/IS150/IS904"/>
</dbReference>
<dbReference type="KEGG" id="tpol:Mal48_16350"/>
<dbReference type="AlphaFoldDB" id="A0A517QL77"/>
<keyword evidence="3" id="KW-1185">Reference proteome</keyword>
<sequence>MSRQEESWNNAPTESIFRILKKELIHHKQYETRVVARKSLIKYIEAFYNTI</sequence>
<evidence type="ECO:0000313" key="2">
    <source>
        <dbReference type="EMBL" id="QDT32389.1"/>
    </source>
</evidence>
<dbReference type="PANTHER" id="PTHR46889">
    <property type="entry name" value="TRANSPOSASE INSF FOR INSERTION SEQUENCE IS3B-RELATED"/>
    <property type="match status" value="1"/>
</dbReference>
<dbReference type="InterPro" id="IPR001584">
    <property type="entry name" value="Integrase_cat-core"/>
</dbReference>
<proteinExistence type="predicted"/>
<reference evidence="2 3" key="1">
    <citation type="submission" date="2019-02" db="EMBL/GenBank/DDBJ databases">
        <title>Deep-cultivation of Planctomycetes and their phenomic and genomic characterization uncovers novel biology.</title>
        <authorList>
            <person name="Wiegand S."/>
            <person name="Jogler M."/>
            <person name="Boedeker C."/>
            <person name="Pinto D."/>
            <person name="Vollmers J."/>
            <person name="Rivas-Marin E."/>
            <person name="Kohn T."/>
            <person name="Peeters S.H."/>
            <person name="Heuer A."/>
            <person name="Rast P."/>
            <person name="Oberbeckmann S."/>
            <person name="Bunk B."/>
            <person name="Jeske O."/>
            <person name="Meyerdierks A."/>
            <person name="Storesund J.E."/>
            <person name="Kallscheuer N."/>
            <person name="Luecker S."/>
            <person name="Lage O.M."/>
            <person name="Pohl T."/>
            <person name="Merkel B.J."/>
            <person name="Hornburger P."/>
            <person name="Mueller R.-W."/>
            <person name="Bruemmer F."/>
            <person name="Labrenz M."/>
            <person name="Spormann A.M."/>
            <person name="Op den Camp H."/>
            <person name="Overmann J."/>
            <person name="Amann R."/>
            <person name="Jetten M.S.M."/>
            <person name="Mascher T."/>
            <person name="Medema M.H."/>
            <person name="Devos D.P."/>
            <person name="Kaster A.-K."/>
            <person name="Ovreas L."/>
            <person name="Rohde M."/>
            <person name="Galperin M.Y."/>
            <person name="Jogler C."/>
        </authorList>
    </citation>
    <scope>NUCLEOTIDE SEQUENCE [LARGE SCALE GENOMIC DNA]</scope>
    <source>
        <strain evidence="2 3">Mal48</strain>
    </source>
</reference>
<accession>A0A517QL77</accession>
<name>A0A517QL77_9PLAN</name>
<protein>
    <recommendedName>
        <fullName evidence="1">Integrase catalytic domain-containing protein</fullName>
    </recommendedName>
</protein>
<gene>
    <name evidence="2" type="ORF">Mal48_16350</name>
</gene>
<evidence type="ECO:0000313" key="3">
    <source>
        <dbReference type="Proteomes" id="UP000315724"/>
    </source>
</evidence>
<dbReference type="RefSeq" id="WP_391601800.1">
    <property type="nucleotide sequence ID" value="NZ_CP036267.1"/>
</dbReference>
<feature type="domain" description="Integrase catalytic" evidence="1">
    <location>
        <begin position="14"/>
        <end position="50"/>
    </location>
</feature>
<dbReference type="Pfam" id="PF13333">
    <property type="entry name" value="rve_2"/>
    <property type="match status" value="1"/>
</dbReference>
<dbReference type="GO" id="GO:0015074">
    <property type="term" value="P:DNA integration"/>
    <property type="evidence" value="ECO:0007669"/>
    <property type="project" value="InterPro"/>
</dbReference>